<evidence type="ECO:0000256" key="10">
    <source>
        <dbReference type="ARBA" id="ARBA00023136"/>
    </source>
</evidence>
<dbReference type="PANTHER" id="PTHR45436:SF5">
    <property type="entry name" value="SENSOR HISTIDINE KINASE TRCS"/>
    <property type="match status" value="1"/>
</dbReference>
<evidence type="ECO:0000259" key="14">
    <source>
        <dbReference type="PROSITE" id="PS50885"/>
    </source>
</evidence>
<dbReference type="InterPro" id="IPR005467">
    <property type="entry name" value="His_kinase_dom"/>
</dbReference>
<dbReference type="InterPro" id="IPR003660">
    <property type="entry name" value="HAMP_dom"/>
</dbReference>
<comment type="caution">
    <text evidence="15">The sequence shown here is derived from an EMBL/GenBank/DDBJ whole genome shotgun (WGS) entry which is preliminary data.</text>
</comment>
<evidence type="ECO:0000256" key="12">
    <source>
        <dbReference type="SAM" id="Phobius"/>
    </source>
</evidence>
<dbReference type="CDD" id="cd00082">
    <property type="entry name" value="HisKA"/>
    <property type="match status" value="1"/>
</dbReference>
<keyword evidence="8 12" id="KW-1133">Transmembrane helix</keyword>
<dbReference type="EMBL" id="JAGEOK010000014">
    <property type="protein sequence ID" value="MBO2440461.1"/>
    <property type="molecule type" value="Genomic_DNA"/>
</dbReference>
<dbReference type="InterPro" id="IPR050428">
    <property type="entry name" value="TCS_sensor_his_kinase"/>
</dbReference>
<keyword evidence="9" id="KW-0902">Two-component regulatory system</keyword>
<dbReference type="SUPFAM" id="SSF55874">
    <property type="entry name" value="ATPase domain of HSP90 chaperone/DNA topoisomerase II/histidine kinase"/>
    <property type="match status" value="1"/>
</dbReference>
<evidence type="ECO:0000313" key="15">
    <source>
        <dbReference type="EMBL" id="MBO2440461.1"/>
    </source>
</evidence>
<dbReference type="RefSeq" id="WP_208268846.1">
    <property type="nucleotide sequence ID" value="NZ_BAAAGM010000074.1"/>
</dbReference>
<evidence type="ECO:0000259" key="13">
    <source>
        <dbReference type="PROSITE" id="PS50109"/>
    </source>
</evidence>
<dbReference type="SUPFAM" id="SSF158472">
    <property type="entry name" value="HAMP domain-like"/>
    <property type="match status" value="1"/>
</dbReference>
<keyword evidence="5" id="KW-0808">Transferase</keyword>
<sequence length="505" mass="53416">MNLPALARLPLWVRLAAAILLLVTVTLTAIGAAGVTVLHGQLLDRIDSQLSSLAKAYPQVPEGPQEEAPAPNTYTAPAVGQYGVYRIQRHDADGKRVKSTHPGPEPRGGPEIPEDAAWLGRHAGHPVTVASSAGEGGWRVLVQPLAGTSGWVAIATALGELDATISKLVTIDLAVGVLGLVLLAVASVMIVRTSLRPLAKIERTAAAIAAGNLSQRVPEHPPRTELGRLGRALNGMLAQIEGAFQARAQSESTARQSEERMRRFVADAGHDLRTPLSVIISWAEYAHRGPPQDHAGLERILSTIGSEATRMSTLVEDLLLLARLDQQRPLERRPVDVLALAVDTVRDARLLAPDRDIHLTADDRADYIVTGDELRLRQALSNLTSNALAHTPPGTPISVELSQGRLDDTAALVLDVADQGPGLTPEQAERVFERFYRTDTSRTRRTGGSGLGLAIVASLAAAHKGTASVHTSPGAGATFRITLPLADAGAPSKERGDPPASSNAL</sequence>
<dbReference type="SMART" id="SM00388">
    <property type="entry name" value="HisKA"/>
    <property type="match status" value="1"/>
</dbReference>
<dbReference type="InterPro" id="IPR036097">
    <property type="entry name" value="HisK_dim/P_sf"/>
</dbReference>
<proteinExistence type="predicted"/>
<dbReference type="InterPro" id="IPR004358">
    <property type="entry name" value="Sig_transdc_His_kin-like_C"/>
</dbReference>
<dbReference type="Gene3D" id="1.10.287.130">
    <property type="match status" value="1"/>
</dbReference>
<evidence type="ECO:0000256" key="1">
    <source>
        <dbReference type="ARBA" id="ARBA00000085"/>
    </source>
</evidence>
<comment type="subcellular location">
    <subcellularLocation>
        <location evidence="2">Cell membrane</location>
    </subcellularLocation>
</comment>
<keyword evidence="6 12" id="KW-0812">Transmembrane</keyword>
<dbReference type="GO" id="GO:0016301">
    <property type="term" value="F:kinase activity"/>
    <property type="evidence" value="ECO:0007669"/>
    <property type="project" value="UniProtKB-KW"/>
</dbReference>
<dbReference type="Pfam" id="PF00672">
    <property type="entry name" value="HAMP"/>
    <property type="match status" value="1"/>
</dbReference>
<evidence type="ECO:0000256" key="2">
    <source>
        <dbReference type="ARBA" id="ARBA00004236"/>
    </source>
</evidence>
<dbReference type="InterPro" id="IPR003661">
    <property type="entry name" value="HisK_dim/P_dom"/>
</dbReference>
<dbReference type="SUPFAM" id="SSF47384">
    <property type="entry name" value="Homodimeric domain of signal transducing histidine kinase"/>
    <property type="match status" value="1"/>
</dbReference>
<dbReference type="PROSITE" id="PS50885">
    <property type="entry name" value="HAMP"/>
    <property type="match status" value="1"/>
</dbReference>
<evidence type="ECO:0000256" key="9">
    <source>
        <dbReference type="ARBA" id="ARBA00023012"/>
    </source>
</evidence>
<dbReference type="Gene3D" id="6.10.340.10">
    <property type="match status" value="1"/>
</dbReference>
<dbReference type="SMART" id="SM00387">
    <property type="entry name" value="HATPase_c"/>
    <property type="match status" value="1"/>
</dbReference>
<evidence type="ECO:0000313" key="16">
    <source>
        <dbReference type="Proteomes" id="UP000666915"/>
    </source>
</evidence>
<keyword evidence="16" id="KW-1185">Reference proteome</keyword>
<feature type="domain" description="Histidine kinase" evidence="13">
    <location>
        <begin position="267"/>
        <end position="487"/>
    </location>
</feature>
<keyword evidence="7 15" id="KW-0418">Kinase</keyword>
<dbReference type="EC" id="2.7.13.3" evidence="3"/>
<organism evidence="15 16">
    <name type="scientific">Actinomadura nitritigenes</name>
    <dbReference type="NCBI Taxonomy" id="134602"/>
    <lineage>
        <taxon>Bacteria</taxon>
        <taxon>Bacillati</taxon>
        <taxon>Actinomycetota</taxon>
        <taxon>Actinomycetes</taxon>
        <taxon>Streptosporangiales</taxon>
        <taxon>Thermomonosporaceae</taxon>
        <taxon>Actinomadura</taxon>
    </lineage>
</organism>
<feature type="region of interest" description="Disordered" evidence="11">
    <location>
        <begin position="92"/>
        <end position="114"/>
    </location>
</feature>
<dbReference type="Pfam" id="PF02518">
    <property type="entry name" value="HATPase_c"/>
    <property type="match status" value="1"/>
</dbReference>
<protein>
    <recommendedName>
        <fullName evidence="3">histidine kinase</fullName>
        <ecNumber evidence="3">2.7.13.3</ecNumber>
    </recommendedName>
</protein>
<comment type="catalytic activity">
    <reaction evidence="1">
        <text>ATP + protein L-histidine = ADP + protein N-phospho-L-histidine.</text>
        <dbReference type="EC" id="2.7.13.3"/>
    </reaction>
</comment>
<feature type="domain" description="HAMP" evidence="14">
    <location>
        <begin position="192"/>
        <end position="245"/>
    </location>
</feature>
<dbReference type="PROSITE" id="PS50109">
    <property type="entry name" value="HIS_KIN"/>
    <property type="match status" value="1"/>
</dbReference>
<feature type="transmembrane region" description="Helical" evidence="12">
    <location>
        <begin position="173"/>
        <end position="191"/>
    </location>
</feature>
<dbReference type="Proteomes" id="UP000666915">
    <property type="component" value="Unassembled WGS sequence"/>
</dbReference>
<keyword evidence="10 12" id="KW-0472">Membrane</keyword>
<dbReference type="CDD" id="cd06225">
    <property type="entry name" value="HAMP"/>
    <property type="match status" value="1"/>
</dbReference>
<name>A0ABS3R2Q4_9ACTN</name>
<evidence type="ECO:0000256" key="5">
    <source>
        <dbReference type="ARBA" id="ARBA00022679"/>
    </source>
</evidence>
<dbReference type="InterPro" id="IPR036890">
    <property type="entry name" value="HATPase_C_sf"/>
</dbReference>
<dbReference type="Pfam" id="PF00512">
    <property type="entry name" value="HisKA"/>
    <property type="match status" value="1"/>
</dbReference>
<evidence type="ECO:0000256" key="4">
    <source>
        <dbReference type="ARBA" id="ARBA00022553"/>
    </source>
</evidence>
<dbReference type="InterPro" id="IPR003594">
    <property type="entry name" value="HATPase_dom"/>
</dbReference>
<keyword evidence="4" id="KW-0597">Phosphoprotein</keyword>
<evidence type="ECO:0000256" key="6">
    <source>
        <dbReference type="ARBA" id="ARBA00022692"/>
    </source>
</evidence>
<dbReference type="Gene3D" id="3.30.565.10">
    <property type="entry name" value="Histidine kinase-like ATPase, C-terminal domain"/>
    <property type="match status" value="1"/>
</dbReference>
<dbReference type="PANTHER" id="PTHR45436">
    <property type="entry name" value="SENSOR HISTIDINE KINASE YKOH"/>
    <property type="match status" value="1"/>
</dbReference>
<reference evidence="15 16" key="1">
    <citation type="submission" date="2021-03" db="EMBL/GenBank/DDBJ databases">
        <authorList>
            <person name="Kanchanasin P."/>
            <person name="Saeng-In P."/>
            <person name="Phongsopitanun W."/>
            <person name="Yuki M."/>
            <person name="Kudo T."/>
            <person name="Ohkuma M."/>
            <person name="Tanasupawat S."/>
        </authorList>
    </citation>
    <scope>NUCLEOTIDE SEQUENCE [LARGE SCALE GENOMIC DNA]</scope>
    <source>
        <strain evidence="15 16">L46</strain>
    </source>
</reference>
<evidence type="ECO:0000256" key="8">
    <source>
        <dbReference type="ARBA" id="ARBA00022989"/>
    </source>
</evidence>
<dbReference type="CDD" id="cd00075">
    <property type="entry name" value="HATPase"/>
    <property type="match status" value="1"/>
</dbReference>
<dbReference type="SMART" id="SM00304">
    <property type="entry name" value="HAMP"/>
    <property type="match status" value="1"/>
</dbReference>
<evidence type="ECO:0000256" key="3">
    <source>
        <dbReference type="ARBA" id="ARBA00012438"/>
    </source>
</evidence>
<dbReference type="PRINTS" id="PR00344">
    <property type="entry name" value="BCTRLSENSOR"/>
</dbReference>
<evidence type="ECO:0000256" key="7">
    <source>
        <dbReference type="ARBA" id="ARBA00022777"/>
    </source>
</evidence>
<evidence type="ECO:0000256" key="11">
    <source>
        <dbReference type="SAM" id="MobiDB-lite"/>
    </source>
</evidence>
<gene>
    <name evidence="15" type="ORF">J4557_23315</name>
</gene>
<accession>A0ABS3R2Q4</accession>